<protein>
    <submittedName>
        <fullName evidence="1">Sporulation protein YunB</fullName>
    </submittedName>
</protein>
<gene>
    <name evidence="1" type="primary">yunB</name>
    <name evidence="1" type="ORF">CWE10_15720</name>
</gene>
<dbReference type="RefSeq" id="WP_273380911.1">
    <property type="nucleotide sequence ID" value="NZ_PIUK01000210.1"/>
</dbReference>
<evidence type="ECO:0000313" key="1">
    <source>
        <dbReference type="EMBL" id="MBY6277623.1"/>
    </source>
</evidence>
<dbReference type="Proteomes" id="UP000732377">
    <property type="component" value="Unassembled WGS sequence"/>
</dbReference>
<accession>A0A953IAT1</accession>
<dbReference type="AlphaFoldDB" id="A0A953IAT1"/>
<dbReference type="NCBIfam" id="TIGR02832">
    <property type="entry name" value="spo_yunB"/>
    <property type="match status" value="1"/>
</dbReference>
<sequence>MRRFSRSRPLRGMGRGPVRLWFRRGARLRLRGGLRAWLGRLSLRLRVRRIWLRNLILAAAVLYLLIRIGDLLLMQPLKAVAEVEARRLGAAAVNRVVAAQVSKSLAGAQVVEYVRDESGRIAAYHVNTPLVNRVASEAAVAVQEELKRLAETPVRLPLGALTGSALLSNLGPRLSVQLVPVGSVSITVQQEFKGEGINQTRHRVWLEAAATMRIILPLTTQEVPLVQELPLADTVIVGPVPNALYGGSLGGVTLPAGR</sequence>
<dbReference type="InterPro" id="IPR014197">
    <property type="entry name" value="Sporulation_prot_YunB"/>
</dbReference>
<proteinExistence type="predicted"/>
<dbReference type="Pfam" id="PF09560">
    <property type="entry name" value="Spore_YunB"/>
    <property type="match status" value="1"/>
</dbReference>
<reference evidence="1" key="1">
    <citation type="submission" date="2017-11" db="EMBL/GenBank/DDBJ databases">
        <title>Three new genomes from thermophilic consortium.</title>
        <authorList>
            <person name="Quaggio R."/>
            <person name="Amgarten D."/>
            <person name="Setubal J.C."/>
        </authorList>
    </citation>
    <scope>NUCLEOTIDE SEQUENCE</scope>
    <source>
        <strain evidence="1">ZCTH01-B2</strain>
    </source>
</reference>
<organism evidence="1 2">
    <name type="scientific">Symbiobacterium thermophilum</name>
    <dbReference type="NCBI Taxonomy" id="2734"/>
    <lineage>
        <taxon>Bacteria</taxon>
        <taxon>Bacillati</taxon>
        <taxon>Bacillota</taxon>
        <taxon>Clostridia</taxon>
        <taxon>Eubacteriales</taxon>
        <taxon>Symbiobacteriaceae</taxon>
        <taxon>Symbiobacterium</taxon>
    </lineage>
</organism>
<dbReference type="EMBL" id="PIUK01000210">
    <property type="protein sequence ID" value="MBY6277623.1"/>
    <property type="molecule type" value="Genomic_DNA"/>
</dbReference>
<evidence type="ECO:0000313" key="2">
    <source>
        <dbReference type="Proteomes" id="UP000732377"/>
    </source>
</evidence>
<comment type="caution">
    <text evidence="1">The sequence shown here is derived from an EMBL/GenBank/DDBJ whole genome shotgun (WGS) entry which is preliminary data.</text>
</comment>
<name>A0A953IAT1_SYMTR</name>